<dbReference type="SUPFAM" id="SSF52266">
    <property type="entry name" value="SGNH hydrolase"/>
    <property type="match status" value="1"/>
</dbReference>
<keyword evidence="4" id="KW-1185">Reference proteome</keyword>
<feature type="chain" id="PRO_5012623882" description="SGNH hydrolase-type esterase domain-containing protein" evidence="1">
    <location>
        <begin position="26"/>
        <end position="297"/>
    </location>
</feature>
<evidence type="ECO:0000259" key="2">
    <source>
        <dbReference type="Pfam" id="PF13472"/>
    </source>
</evidence>
<name>A0A225WLF0_9STRA</name>
<dbReference type="STRING" id="4795.A0A225WLF0"/>
<dbReference type="PANTHER" id="PTHR14209:SF19">
    <property type="entry name" value="ISOAMYL ACETATE-HYDROLYZING ESTERASE 1 HOMOLOG"/>
    <property type="match status" value="1"/>
</dbReference>
<keyword evidence="1" id="KW-0732">Signal</keyword>
<evidence type="ECO:0000313" key="4">
    <source>
        <dbReference type="Proteomes" id="UP000198211"/>
    </source>
</evidence>
<organism evidence="3 4">
    <name type="scientific">Phytophthora megakarya</name>
    <dbReference type="NCBI Taxonomy" id="4795"/>
    <lineage>
        <taxon>Eukaryota</taxon>
        <taxon>Sar</taxon>
        <taxon>Stramenopiles</taxon>
        <taxon>Oomycota</taxon>
        <taxon>Peronosporomycetes</taxon>
        <taxon>Peronosporales</taxon>
        <taxon>Peronosporaceae</taxon>
        <taxon>Phytophthora</taxon>
    </lineage>
</organism>
<proteinExistence type="predicted"/>
<dbReference type="Proteomes" id="UP000198211">
    <property type="component" value="Unassembled WGS sequence"/>
</dbReference>
<dbReference type="InterPro" id="IPR045136">
    <property type="entry name" value="Iah1-like"/>
</dbReference>
<protein>
    <recommendedName>
        <fullName evidence="2">SGNH hydrolase-type esterase domain-containing protein</fullName>
    </recommendedName>
</protein>
<dbReference type="Pfam" id="PF13472">
    <property type="entry name" value="Lipase_GDSL_2"/>
    <property type="match status" value="1"/>
</dbReference>
<evidence type="ECO:0000256" key="1">
    <source>
        <dbReference type="SAM" id="SignalP"/>
    </source>
</evidence>
<comment type="caution">
    <text evidence="3">The sequence shown here is derived from an EMBL/GenBank/DDBJ whole genome shotgun (WGS) entry which is preliminary data.</text>
</comment>
<accession>A0A225WLF0</accession>
<evidence type="ECO:0000313" key="3">
    <source>
        <dbReference type="EMBL" id="OWZ18511.1"/>
    </source>
</evidence>
<dbReference type="OrthoDB" id="671439at2759"/>
<dbReference type="AlphaFoldDB" id="A0A225WLF0"/>
<dbReference type="CDD" id="cd01838">
    <property type="entry name" value="Isoamyl_acetate_hydrolase_like"/>
    <property type="match status" value="1"/>
</dbReference>
<sequence>MASLNLLRVLLFVATIATNAGWSVAQEATTTTAADIKPNRPQFLITGDSITEQAADPTFVGYVTLFTYAVSQSYDVVLRGLSGYNTRWWLKYVQPTLDKELESGTYKPSIITVWLGSNDATLTNGSNAEMHVPLPDYSKNLLEIVTRFQAAAPKAEVVLITPPHVGDADRAKEAQKRTDAKKGLLDRSNAMAGKYASACVQVAAKAGVPVLDLYTHFNKMPEAKRNTYLHDGLHFSKAGHVVVNDLLLELIRKDFPDVGKQIDVYQYPFVSKWMEEDPWTGATGATGATNTSSTSQS</sequence>
<feature type="domain" description="SGNH hydrolase-type esterase" evidence="2">
    <location>
        <begin position="47"/>
        <end position="240"/>
    </location>
</feature>
<gene>
    <name evidence="3" type="ORF">PHMEG_0007386</name>
</gene>
<dbReference type="Gene3D" id="3.40.50.1110">
    <property type="entry name" value="SGNH hydrolase"/>
    <property type="match status" value="1"/>
</dbReference>
<dbReference type="InterPro" id="IPR036514">
    <property type="entry name" value="SGNH_hydro_sf"/>
</dbReference>
<feature type="signal peptide" evidence="1">
    <location>
        <begin position="1"/>
        <end position="25"/>
    </location>
</feature>
<dbReference type="EMBL" id="NBNE01000577">
    <property type="protein sequence ID" value="OWZ18511.1"/>
    <property type="molecule type" value="Genomic_DNA"/>
</dbReference>
<dbReference type="InterPro" id="IPR013830">
    <property type="entry name" value="SGNH_hydro"/>
</dbReference>
<dbReference type="PANTHER" id="PTHR14209">
    <property type="entry name" value="ISOAMYL ACETATE-HYDROLYZING ESTERASE 1"/>
    <property type="match status" value="1"/>
</dbReference>
<reference evidence="4" key="1">
    <citation type="submission" date="2017-03" db="EMBL/GenBank/DDBJ databases">
        <title>Phytopthora megakarya and P. palmivora, two closely related causual agents of cacao black pod achieved similar genome size and gene model numbers by different mechanisms.</title>
        <authorList>
            <person name="Ali S."/>
            <person name="Shao J."/>
            <person name="Larry D.J."/>
            <person name="Kronmiller B."/>
            <person name="Shen D."/>
            <person name="Strem M.D."/>
            <person name="Melnick R.L."/>
            <person name="Guiltinan M.J."/>
            <person name="Tyler B.M."/>
            <person name="Meinhardt L.W."/>
            <person name="Bailey B.A."/>
        </authorList>
    </citation>
    <scope>NUCLEOTIDE SEQUENCE [LARGE SCALE GENOMIC DNA]</scope>
    <source>
        <strain evidence="4">zdho120</strain>
    </source>
</reference>